<evidence type="ECO:0000256" key="4">
    <source>
        <dbReference type="ARBA" id="ARBA00023136"/>
    </source>
</evidence>
<protein>
    <submittedName>
        <fullName evidence="9">MFS transporter</fullName>
    </submittedName>
</protein>
<dbReference type="PROSITE" id="PS50850">
    <property type="entry name" value="MFS"/>
    <property type="match status" value="1"/>
</dbReference>
<feature type="transmembrane region" description="Helical" evidence="7">
    <location>
        <begin position="49"/>
        <end position="71"/>
    </location>
</feature>
<proteinExistence type="predicted"/>
<comment type="caution">
    <text evidence="9">The sequence shown here is derived from an EMBL/GenBank/DDBJ whole genome shotgun (WGS) entry which is preliminary data.</text>
</comment>
<feature type="transmembrane region" description="Helical" evidence="7">
    <location>
        <begin position="369"/>
        <end position="389"/>
    </location>
</feature>
<feature type="transmembrane region" description="Helical" evidence="7">
    <location>
        <begin position="206"/>
        <end position="226"/>
    </location>
</feature>
<feature type="transmembrane region" description="Helical" evidence="7">
    <location>
        <begin position="441"/>
        <end position="458"/>
    </location>
</feature>
<feature type="transmembrane region" description="Helical" evidence="7">
    <location>
        <begin position="464"/>
        <end position="486"/>
    </location>
</feature>
<feature type="transmembrane region" description="Helical" evidence="7">
    <location>
        <begin position="401"/>
        <end position="420"/>
    </location>
</feature>
<feature type="transmembrane region" description="Helical" evidence="7">
    <location>
        <begin position="337"/>
        <end position="357"/>
    </location>
</feature>
<dbReference type="AlphaFoldDB" id="A0A918WTL4"/>
<gene>
    <name evidence="9" type="ORF">GCM10010334_10330</name>
</gene>
<keyword evidence="5" id="KW-0046">Antibiotic resistance</keyword>
<feature type="transmembrane region" description="Helical" evidence="7">
    <location>
        <begin position="83"/>
        <end position="106"/>
    </location>
</feature>
<feature type="region of interest" description="Disordered" evidence="6">
    <location>
        <begin position="1"/>
        <end position="42"/>
    </location>
</feature>
<name>A0A918WTL4_9ACTN</name>
<feature type="transmembrane region" description="Helical" evidence="7">
    <location>
        <begin position="175"/>
        <end position="194"/>
    </location>
</feature>
<evidence type="ECO:0000313" key="9">
    <source>
        <dbReference type="EMBL" id="GHC82255.1"/>
    </source>
</evidence>
<comment type="subcellular location">
    <subcellularLocation>
        <location evidence="1">Cell membrane</location>
        <topology evidence="1">Multi-pass membrane protein</topology>
    </subcellularLocation>
</comment>
<accession>A0A918WTL4</accession>
<evidence type="ECO:0000256" key="7">
    <source>
        <dbReference type="SAM" id="Phobius"/>
    </source>
</evidence>
<feature type="transmembrane region" description="Helical" evidence="7">
    <location>
        <begin position="145"/>
        <end position="163"/>
    </location>
</feature>
<feature type="transmembrane region" description="Helical" evidence="7">
    <location>
        <begin position="118"/>
        <end position="139"/>
    </location>
</feature>
<feature type="transmembrane region" description="Helical" evidence="7">
    <location>
        <begin position="273"/>
        <end position="292"/>
    </location>
</feature>
<evidence type="ECO:0000313" key="10">
    <source>
        <dbReference type="Proteomes" id="UP000638353"/>
    </source>
</evidence>
<keyword evidence="3 7" id="KW-1133">Transmembrane helix</keyword>
<evidence type="ECO:0000256" key="3">
    <source>
        <dbReference type="ARBA" id="ARBA00022989"/>
    </source>
</evidence>
<evidence type="ECO:0000256" key="5">
    <source>
        <dbReference type="ARBA" id="ARBA00023251"/>
    </source>
</evidence>
<dbReference type="InterPro" id="IPR036259">
    <property type="entry name" value="MFS_trans_sf"/>
</dbReference>
<dbReference type="PANTHER" id="PTHR42718">
    <property type="entry name" value="MAJOR FACILITATOR SUPERFAMILY MULTIDRUG TRANSPORTER MFSC"/>
    <property type="match status" value="1"/>
</dbReference>
<feature type="domain" description="Major facilitator superfamily (MFS) profile" evidence="8">
    <location>
        <begin position="52"/>
        <end position="496"/>
    </location>
</feature>
<dbReference type="GO" id="GO:0005886">
    <property type="term" value="C:plasma membrane"/>
    <property type="evidence" value="ECO:0007669"/>
    <property type="project" value="UniProtKB-SubCell"/>
</dbReference>
<dbReference type="InterPro" id="IPR020846">
    <property type="entry name" value="MFS_dom"/>
</dbReference>
<feature type="transmembrane region" description="Helical" evidence="7">
    <location>
        <begin position="247"/>
        <end position="267"/>
    </location>
</feature>
<dbReference type="GO" id="GO:0046677">
    <property type="term" value="P:response to antibiotic"/>
    <property type="evidence" value="ECO:0007669"/>
    <property type="project" value="UniProtKB-KW"/>
</dbReference>
<feature type="transmembrane region" description="Helical" evidence="7">
    <location>
        <begin position="312"/>
        <end position="331"/>
    </location>
</feature>
<reference evidence="9" key="2">
    <citation type="submission" date="2020-09" db="EMBL/GenBank/DDBJ databases">
        <authorList>
            <person name="Sun Q."/>
            <person name="Ohkuma M."/>
        </authorList>
    </citation>
    <scope>NUCLEOTIDE SEQUENCE</scope>
    <source>
        <strain evidence="9">JCM 4637</strain>
    </source>
</reference>
<evidence type="ECO:0000259" key="8">
    <source>
        <dbReference type="PROSITE" id="PS50850"/>
    </source>
</evidence>
<dbReference type="SUPFAM" id="SSF103473">
    <property type="entry name" value="MFS general substrate transporter"/>
    <property type="match status" value="1"/>
</dbReference>
<dbReference type="Gene3D" id="1.20.1250.20">
    <property type="entry name" value="MFS general substrate transporter like domains"/>
    <property type="match status" value="2"/>
</dbReference>
<evidence type="ECO:0000256" key="6">
    <source>
        <dbReference type="SAM" id="MobiDB-lite"/>
    </source>
</evidence>
<sequence>MSWAGKSGGAPDFPRIASPPVTEETAGTPVRPGHPAPEPKPAGLFSRPYAGLTAGITAVMFLTGFAALAVVPTLPVAARELDGVALFPLVAGCFVAASLLGGVLGGTWADRSGARRPLAAGTLLAVLTLIVSGLSGSVWQLAAGRFLDGLAAGMTAVAVNAAVAQNYPEELRPRALSLLSTSWIVPSLVGPPVAGLVAETWSWRTVFLGLAVLTALPALAVLLLLRERGSSVPYEKADAEGDVAHRPGLLVAVAVSVGAALGQYAASGWDLTHLLYAVAALAVLGVFAPRLLPPGTLRAGRGLPASVLLRGLASGVFFTLEAFVPLMLLTVREVPAVVTGLAFTGAAVFWAGAAWVQSRWLGRFPRHRVVIAGALLLAAAVVLALVGTLPSVPPVTAAPSMVVAAVGMGLLAPSLTLLSLHHTPADRQGYASAAMQTTQNLGQIVVLGVASALFNAVLARQGELPGYGGAFALLLVPVALVVALAGRARADAPRTRTATSPA</sequence>
<dbReference type="PANTHER" id="PTHR42718:SF35">
    <property type="entry name" value="BLL0718 PROTEIN"/>
    <property type="match status" value="1"/>
</dbReference>
<keyword evidence="4 7" id="KW-0472">Membrane</keyword>
<dbReference type="EMBL" id="BMVC01000002">
    <property type="protein sequence ID" value="GHC82255.1"/>
    <property type="molecule type" value="Genomic_DNA"/>
</dbReference>
<dbReference type="GO" id="GO:0022857">
    <property type="term" value="F:transmembrane transporter activity"/>
    <property type="evidence" value="ECO:0007669"/>
    <property type="project" value="InterPro"/>
</dbReference>
<reference evidence="9" key="1">
    <citation type="journal article" date="2014" name="Int. J. Syst. Evol. Microbiol.">
        <title>Complete genome sequence of Corynebacterium casei LMG S-19264T (=DSM 44701T), isolated from a smear-ripened cheese.</title>
        <authorList>
            <consortium name="US DOE Joint Genome Institute (JGI-PGF)"/>
            <person name="Walter F."/>
            <person name="Albersmeier A."/>
            <person name="Kalinowski J."/>
            <person name="Ruckert C."/>
        </authorList>
    </citation>
    <scope>NUCLEOTIDE SEQUENCE</scope>
    <source>
        <strain evidence="9">JCM 4637</strain>
    </source>
</reference>
<evidence type="ECO:0000256" key="2">
    <source>
        <dbReference type="ARBA" id="ARBA00022692"/>
    </source>
</evidence>
<dbReference type="InterPro" id="IPR011701">
    <property type="entry name" value="MFS"/>
</dbReference>
<organism evidence="9 10">
    <name type="scientific">Streptomyces finlayi</name>
    <dbReference type="NCBI Taxonomy" id="67296"/>
    <lineage>
        <taxon>Bacteria</taxon>
        <taxon>Bacillati</taxon>
        <taxon>Actinomycetota</taxon>
        <taxon>Actinomycetes</taxon>
        <taxon>Kitasatosporales</taxon>
        <taxon>Streptomycetaceae</taxon>
        <taxon>Streptomyces</taxon>
    </lineage>
</organism>
<keyword evidence="2 7" id="KW-0812">Transmembrane</keyword>
<dbReference type="Pfam" id="PF07690">
    <property type="entry name" value="MFS_1"/>
    <property type="match status" value="1"/>
</dbReference>
<dbReference type="Proteomes" id="UP000638353">
    <property type="component" value="Unassembled WGS sequence"/>
</dbReference>
<evidence type="ECO:0000256" key="1">
    <source>
        <dbReference type="ARBA" id="ARBA00004651"/>
    </source>
</evidence>